<dbReference type="GO" id="GO:0003676">
    <property type="term" value="F:nucleic acid binding"/>
    <property type="evidence" value="ECO:0007669"/>
    <property type="project" value="InterPro"/>
</dbReference>
<keyword evidence="5" id="KW-0479">Metal-binding</keyword>
<dbReference type="PANTHER" id="PTHR10642">
    <property type="entry name" value="RIBONUCLEASE H1"/>
    <property type="match status" value="1"/>
</dbReference>
<evidence type="ECO:0000256" key="6">
    <source>
        <dbReference type="ARBA" id="ARBA00022759"/>
    </source>
</evidence>
<dbReference type="InterPro" id="IPR012337">
    <property type="entry name" value="RNaseH-like_sf"/>
</dbReference>
<dbReference type="GO" id="GO:0046872">
    <property type="term" value="F:metal ion binding"/>
    <property type="evidence" value="ECO:0007669"/>
    <property type="project" value="UniProtKB-KW"/>
</dbReference>
<evidence type="ECO:0000313" key="10">
    <source>
        <dbReference type="Proteomes" id="UP000789572"/>
    </source>
</evidence>
<gene>
    <name evidence="9" type="ORF">POCULU_LOCUS1980</name>
</gene>
<comment type="similarity">
    <text evidence="2">Belongs to the RNase H family.</text>
</comment>
<dbReference type="GO" id="GO:0043137">
    <property type="term" value="P:DNA replication, removal of RNA primer"/>
    <property type="evidence" value="ECO:0007669"/>
    <property type="project" value="TreeGrafter"/>
</dbReference>
<dbReference type="PANTHER" id="PTHR10642:SF26">
    <property type="entry name" value="RIBONUCLEASE H1"/>
    <property type="match status" value="1"/>
</dbReference>
<comment type="catalytic activity">
    <reaction evidence="1">
        <text>Endonucleolytic cleavage to 5'-phosphomonoester.</text>
        <dbReference type="EC" id="3.1.26.4"/>
    </reaction>
</comment>
<evidence type="ECO:0000256" key="4">
    <source>
        <dbReference type="ARBA" id="ARBA00022722"/>
    </source>
</evidence>
<dbReference type="InterPro" id="IPR002156">
    <property type="entry name" value="RNaseH_domain"/>
</dbReference>
<dbReference type="InterPro" id="IPR050092">
    <property type="entry name" value="RNase_H"/>
</dbReference>
<evidence type="ECO:0000256" key="7">
    <source>
        <dbReference type="ARBA" id="ARBA00022801"/>
    </source>
</evidence>
<proteinExistence type="inferred from homology"/>
<dbReference type="SUPFAM" id="SSF53098">
    <property type="entry name" value="Ribonuclease H-like"/>
    <property type="match status" value="1"/>
</dbReference>
<accession>A0A9N8ZBT9</accession>
<dbReference type="EMBL" id="CAJVPJ010000167">
    <property type="protein sequence ID" value="CAG8489347.1"/>
    <property type="molecule type" value="Genomic_DNA"/>
</dbReference>
<dbReference type="Pfam" id="PF00075">
    <property type="entry name" value="RNase_H"/>
    <property type="match status" value="1"/>
</dbReference>
<keyword evidence="10" id="KW-1185">Reference proteome</keyword>
<keyword evidence="6" id="KW-0255">Endonuclease</keyword>
<sequence>MTVVGRSIGQVLEYQLKLRPIQCYQTILFATADRSYSAIGKRVLMRSYERSSVIQKSNDGKSLVVHIDGCAINNGQPDARAGIGVFWGEDDPRNLSEPLEDGKQTNQRAEIMAAIRVLETCNDTKLPLLIYTDSIYLKNAHEKWIKKWEAKEEKNENCGWKASNNKPVSNEDLFRRLIALTRSREGVVNIKWVKAHHKSKDNIAADKLANLGALKSRNTVTTPAAAQLDNIVKKTKKRAEKLDKNKYLFTASNTSSITNTSSPSINVNDSDLTEKNINGDRLDNPTIADLNGRRSSKRKNQINFVFLS</sequence>
<evidence type="ECO:0000256" key="5">
    <source>
        <dbReference type="ARBA" id="ARBA00022723"/>
    </source>
</evidence>
<evidence type="ECO:0000256" key="1">
    <source>
        <dbReference type="ARBA" id="ARBA00000077"/>
    </source>
</evidence>
<dbReference type="Proteomes" id="UP000789572">
    <property type="component" value="Unassembled WGS sequence"/>
</dbReference>
<dbReference type="InterPro" id="IPR036397">
    <property type="entry name" value="RNaseH_sf"/>
</dbReference>
<dbReference type="GO" id="GO:0004523">
    <property type="term" value="F:RNA-DNA hybrid ribonuclease activity"/>
    <property type="evidence" value="ECO:0007669"/>
    <property type="project" value="UniProtKB-EC"/>
</dbReference>
<evidence type="ECO:0000256" key="2">
    <source>
        <dbReference type="ARBA" id="ARBA00005300"/>
    </source>
</evidence>
<dbReference type="EC" id="3.1.26.4" evidence="3"/>
<evidence type="ECO:0000256" key="3">
    <source>
        <dbReference type="ARBA" id="ARBA00012180"/>
    </source>
</evidence>
<evidence type="ECO:0000259" key="8">
    <source>
        <dbReference type="PROSITE" id="PS50879"/>
    </source>
</evidence>
<name>A0A9N8ZBT9_9GLOM</name>
<protein>
    <recommendedName>
        <fullName evidence="3">ribonuclease H</fullName>
        <ecNumber evidence="3">3.1.26.4</ecNumber>
    </recommendedName>
</protein>
<keyword evidence="7" id="KW-0378">Hydrolase</keyword>
<comment type="caution">
    <text evidence="9">The sequence shown here is derived from an EMBL/GenBank/DDBJ whole genome shotgun (WGS) entry which is preliminary data.</text>
</comment>
<organism evidence="9 10">
    <name type="scientific">Paraglomus occultum</name>
    <dbReference type="NCBI Taxonomy" id="144539"/>
    <lineage>
        <taxon>Eukaryota</taxon>
        <taxon>Fungi</taxon>
        <taxon>Fungi incertae sedis</taxon>
        <taxon>Mucoromycota</taxon>
        <taxon>Glomeromycotina</taxon>
        <taxon>Glomeromycetes</taxon>
        <taxon>Paraglomerales</taxon>
        <taxon>Paraglomeraceae</taxon>
        <taxon>Paraglomus</taxon>
    </lineage>
</organism>
<dbReference type="CDD" id="cd09280">
    <property type="entry name" value="RNase_HI_eukaryote_like"/>
    <property type="match status" value="1"/>
</dbReference>
<keyword evidence="4" id="KW-0540">Nuclease</keyword>
<dbReference type="PROSITE" id="PS50879">
    <property type="entry name" value="RNASE_H_1"/>
    <property type="match status" value="1"/>
</dbReference>
<reference evidence="9" key="1">
    <citation type="submission" date="2021-06" db="EMBL/GenBank/DDBJ databases">
        <authorList>
            <person name="Kallberg Y."/>
            <person name="Tangrot J."/>
            <person name="Rosling A."/>
        </authorList>
    </citation>
    <scope>NUCLEOTIDE SEQUENCE</scope>
    <source>
        <strain evidence="9">IA702</strain>
    </source>
</reference>
<feature type="domain" description="RNase H type-1" evidence="8">
    <location>
        <begin position="59"/>
        <end position="214"/>
    </location>
</feature>
<dbReference type="AlphaFoldDB" id="A0A9N8ZBT9"/>
<evidence type="ECO:0000313" key="9">
    <source>
        <dbReference type="EMBL" id="CAG8489347.1"/>
    </source>
</evidence>
<dbReference type="OrthoDB" id="128665at2759"/>
<dbReference type="Gene3D" id="3.30.420.10">
    <property type="entry name" value="Ribonuclease H-like superfamily/Ribonuclease H"/>
    <property type="match status" value="1"/>
</dbReference>